<reference evidence="1 2" key="1">
    <citation type="submission" date="2024-12" db="EMBL/GenBank/DDBJ databases">
        <title>Forecasting of Potato common scab and diversities of Pathogenic streptomyces spp. in china.</title>
        <authorList>
            <person name="Handique U."/>
            <person name="Wu J."/>
        </authorList>
    </citation>
    <scope>NUCLEOTIDE SEQUENCE [LARGE SCALE GENOMIC DNA]</scope>
    <source>
        <strain evidence="1 2">ZRIMU1585</strain>
    </source>
</reference>
<evidence type="ECO:0000313" key="2">
    <source>
        <dbReference type="Proteomes" id="UP001631993"/>
    </source>
</evidence>
<dbReference type="Proteomes" id="UP001631993">
    <property type="component" value="Unassembled WGS sequence"/>
</dbReference>
<organism evidence="1 2">
    <name type="scientific">Streptomyces galilaeus</name>
    <dbReference type="NCBI Taxonomy" id="33899"/>
    <lineage>
        <taxon>Bacteria</taxon>
        <taxon>Bacillati</taxon>
        <taxon>Actinomycetota</taxon>
        <taxon>Actinomycetes</taxon>
        <taxon>Kitasatosporales</taxon>
        <taxon>Streptomycetaceae</taxon>
        <taxon>Streptomyces</taxon>
    </lineage>
</organism>
<keyword evidence="2" id="KW-1185">Reference proteome</keyword>
<proteinExistence type="predicted"/>
<comment type="caution">
    <text evidence="1">The sequence shown here is derived from an EMBL/GenBank/DDBJ whole genome shotgun (WGS) entry which is preliminary data.</text>
</comment>
<sequence>MRTREIAEHETVSAWFSAATAHPETATALWHENPHLPRRLGCGLTFDIVLSDRSLIEAAYRLLDQYEQPLGPAVLFSNLRHAAVLVPRGTGAGWYGLMAASQWPERLPRPACLGEGHAILVPALVPRPTFGLVRWLVPPDGEQSVGGVPLLTSPVPLARCLSEAGALLAPVERTPLSRAVSAFRSVLPSSSVPSVLPSPKRT</sequence>
<accession>A0ABW9IL77</accession>
<evidence type="ECO:0000313" key="1">
    <source>
        <dbReference type="EMBL" id="MFM9647779.1"/>
    </source>
</evidence>
<evidence type="ECO:0008006" key="3">
    <source>
        <dbReference type="Google" id="ProtNLM"/>
    </source>
</evidence>
<name>A0ABW9IL77_STRGJ</name>
<gene>
    <name evidence="1" type="ORF">ACKI1S_16725</name>
</gene>
<dbReference type="EMBL" id="JBJVNE010000007">
    <property type="protein sequence ID" value="MFM9647779.1"/>
    <property type="molecule type" value="Genomic_DNA"/>
</dbReference>
<protein>
    <recommendedName>
        <fullName evidence="3">DNA primase/polymerase bifunctional N-terminal domain-containing protein</fullName>
    </recommendedName>
</protein>
<dbReference type="RefSeq" id="WP_409097631.1">
    <property type="nucleotide sequence ID" value="NZ_JBJVNE010000007.1"/>
</dbReference>